<dbReference type="EMBL" id="JAFJYH010000194">
    <property type="protein sequence ID" value="KAG4416196.1"/>
    <property type="molecule type" value="Genomic_DNA"/>
</dbReference>
<dbReference type="OrthoDB" id="3360643at2759"/>
<comment type="caution">
    <text evidence="1">The sequence shown here is derived from an EMBL/GenBank/DDBJ whole genome shotgun (WGS) entry which is preliminary data.</text>
</comment>
<evidence type="ECO:0000313" key="1">
    <source>
        <dbReference type="EMBL" id="KAG4416196.1"/>
    </source>
</evidence>
<dbReference type="Proteomes" id="UP000664132">
    <property type="component" value="Unassembled WGS sequence"/>
</dbReference>
<sequence length="247" mass="27242">MGFFLSFRLGTTLAAIENLAFYGVWLGAGNNASILRFESTLIIPSPSPDTSLEDNIQAFWPGLQPVENDGVFQNVVTNQGREVGEWYLLPFSCCSPAKELTPQMRVHPGDSLTNIFALDVPSGKWYDNYLVTPNRAGTGRADDAAPYGGGFTFDPRDDAALQDNPFTSTLMTIELQERGKWNFGAVEWRNILVEANTTESKWCEDGPVLAGGQNFKRRFSKPSWNTAGATTTCHIAQMIFEGPEKSK</sequence>
<gene>
    <name evidence="1" type="ORF">IFR04_010653</name>
</gene>
<dbReference type="AlphaFoldDB" id="A0A8H7TCA5"/>
<accession>A0A8H7TCA5</accession>
<protein>
    <submittedName>
        <fullName evidence="1">Uncharacterized protein</fullName>
    </submittedName>
</protein>
<reference evidence="1" key="1">
    <citation type="submission" date="2021-02" db="EMBL/GenBank/DDBJ databases">
        <title>Genome sequence Cadophora malorum strain M34.</title>
        <authorList>
            <person name="Stefanovic E."/>
            <person name="Vu D."/>
            <person name="Scully C."/>
            <person name="Dijksterhuis J."/>
            <person name="Roader J."/>
            <person name="Houbraken J."/>
        </authorList>
    </citation>
    <scope>NUCLEOTIDE SEQUENCE</scope>
    <source>
        <strain evidence="1">M34</strain>
    </source>
</reference>
<name>A0A8H7TCA5_9HELO</name>
<proteinExistence type="predicted"/>
<evidence type="ECO:0000313" key="2">
    <source>
        <dbReference type="Proteomes" id="UP000664132"/>
    </source>
</evidence>
<keyword evidence="2" id="KW-1185">Reference proteome</keyword>
<organism evidence="1 2">
    <name type="scientific">Cadophora malorum</name>
    <dbReference type="NCBI Taxonomy" id="108018"/>
    <lineage>
        <taxon>Eukaryota</taxon>
        <taxon>Fungi</taxon>
        <taxon>Dikarya</taxon>
        <taxon>Ascomycota</taxon>
        <taxon>Pezizomycotina</taxon>
        <taxon>Leotiomycetes</taxon>
        <taxon>Helotiales</taxon>
        <taxon>Ploettnerulaceae</taxon>
        <taxon>Cadophora</taxon>
    </lineage>
</organism>